<organism evidence="1 2">
    <name type="scientific">Colocasia esculenta</name>
    <name type="common">Wild taro</name>
    <name type="synonym">Arum esculentum</name>
    <dbReference type="NCBI Taxonomy" id="4460"/>
    <lineage>
        <taxon>Eukaryota</taxon>
        <taxon>Viridiplantae</taxon>
        <taxon>Streptophyta</taxon>
        <taxon>Embryophyta</taxon>
        <taxon>Tracheophyta</taxon>
        <taxon>Spermatophyta</taxon>
        <taxon>Magnoliopsida</taxon>
        <taxon>Liliopsida</taxon>
        <taxon>Araceae</taxon>
        <taxon>Aroideae</taxon>
        <taxon>Colocasieae</taxon>
        <taxon>Colocasia</taxon>
    </lineage>
</organism>
<dbReference type="EMBL" id="NMUH01000194">
    <property type="protein sequence ID" value="MQL74150.1"/>
    <property type="molecule type" value="Genomic_DNA"/>
</dbReference>
<evidence type="ECO:0000313" key="1">
    <source>
        <dbReference type="EMBL" id="MQL74150.1"/>
    </source>
</evidence>
<reference evidence="1" key="1">
    <citation type="submission" date="2017-07" db="EMBL/GenBank/DDBJ databases">
        <title>Taro Niue Genome Assembly and Annotation.</title>
        <authorList>
            <person name="Atibalentja N."/>
            <person name="Keating K."/>
            <person name="Fields C.J."/>
        </authorList>
    </citation>
    <scope>NUCLEOTIDE SEQUENCE</scope>
    <source>
        <strain evidence="1">Niue_2</strain>
        <tissue evidence="1">Leaf</tissue>
    </source>
</reference>
<dbReference type="Proteomes" id="UP000652761">
    <property type="component" value="Unassembled WGS sequence"/>
</dbReference>
<gene>
    <name evidence="1" type="ORF">Taro_006502</name>
</gene>
<protein>
    <submittedName>
        <fullName evidence="1">Uncharacterized protein</fullName>
    </submittedName>
</protein>
<name>A0A843TX70_COLES</name>
<evidence type="ECO:0000313" key="2">
    <source>
        <dbReference type="Proteomes" id="UP000652761"/>
    </source>
</evidence>
<dbReference type="AlphaFoldDB" id="A0A843TX70"/>
<proteinExistence type="predicted"/>
<sequence length="193" mass="21415">MLRWCHPVHAGDMSWCLERGGGGHSDVKAPTGRLYLWRFSMLPSPCGMFVSCFGVVSKRIALETPSAEDATAIEVAMMSRPAWLLRHHRGALGRRDKVASALAAAICSPPEGLSRERGCYHCLGPPSSCALVGAFGATSILESQTLELRGKRWLGQWRRVICRTLLHGLGHRGWPEFYQVRLLSSGRAYAWRR</sequence>
<keyword evidence="2" id="KW-1185">Reference proteome</keyword>
<accession>A0A843TX70</accession>
<comment type="caution">
    <text evidence="1">The sequence shown here is derived from an EMBL/GenBank/DDBJ whole genome shotgun (WGS) entry which is preliminary data.</text>
</comment>